<dbReference type="CDD" id="cd00082">
    <property type="entry name" value="HisKA"/>
    <property type="match status" value="1"/>
</dbReference>
<evidence type="ECO:0000256" key="5">
    <source>
        <dbReference type="ARBA" id="ARBA00022679"/>
    </source>
</evidence>
<comment type="caution">
    <text evidence="13">The sequence shown here is derived from an EMBL/GenBank/DDBJ whole genome shotgun (WGS) entry which is preliminary data.</text>
</comment>
<evidence type="ECO:0000256" key="11">
    <source>
        <dbReference type="SAM" id="Phobius"/>
    </source>
</evidence>
<comment type="catalytic activity">
    <reaction evidence="1">
        <text>ATP + protein L-histidine = ADP + protein N-phospho-L-histidine.</text>
        <dbReference type="EC" id="2.7.13.3"/>
    </reaction>
</comment>
<reference evidence="13 14" key="1">
    <citation type="submission" date="2019-03" db="EMBL/GenBank/DDBJ databases">
        <title>Genomics of glacier-inhabiting Cryobacterium strains.</title>
        <authorList>
            <person name="Liu Q."/>
            <person name="Xin Y.-H."/>
        </authorList>
    </citation>
    <scope>NUCLEOTIDE SEQUENCE [LARGE SCALE GENOMIC DNA]</scope>
    <source>
        <strain evidence="13 14">Sr59</strain>
    </source>
</reference>
<evidence type="ECO:0000256" key="4">
    <source>
        <dbReference type="ARBA" id="ARBA00022553"/>
    </source>
</evidence>
<feature type="domain" description="Histidine kinase" evidence="12">
    <location>
        <begin position="291"/>
        <end position="515"/>
    </location>
</feature>
<dbReference type="InterPro" id="IPR005467">
    <property type="entry name" value="His_kinase_dom"/>
</dbReference>
<dbReference type="EMBL" id="SOHM01000008">
    <property type="protein sequence ID" value="TFD93343.1"/>
    <property type="molecule type" value="Genomic_DNA"/>
</dbReference>
<dbReference type="InterPro" id="IPR050428">
    <property type="entry name" value="TCS_sensor_his_kinase"/>
</dbReference>
<dbReference type="SMART" id="SM00388">
    <property type="entry name" value="HisKA"/>
    <property type="match status" value="1"/>
</dbReference>
<dbReference type="InterPro" id="IPR036097">
    <property type="entry name" value="HisK_dim/P_sf"/>
</dbReference>
<evidence type="ECO:0000256" key="1">
    <source>
        <dbReference type="ARBA" id="ARBA00000085"/>
    </source>
</evidence>
<keyword evidence="14" id="KW-1185">Reference proteome</keyword>
<dbReference type="SMART" id="SM00387">
    <property type="entry name" value="HATPase_c"/>
    <property type="match status" value="1"/>
</dbReference>
<dbReference type="OrthoDB" id="9786919at2"/>
<comment type="subcellular location">
    <subcellularLocation>
        <location evidence="2">Cell membrane</location>
    </subcellularLocation>
</comment>
<dbReference type="Gene3D" id="1.10.287.130">
    <property type="match status" value="1"/>
</dbReference>
<evidence type="ECO:0000256" key="3">
    <source>
        <dbReference type="ARBA" id="ARBA00012438"/>
    </source>
</evidence>
<gene>
    <name evidence="13" type="ORF">E3T61_04395</name>
</gene>
<dbReference type="RefSeq" id="WP_134639683.1">
    <property type="nucleotide sequence ID" value="NZ_SOHM01000008.1"/>
</dbReference>
<evidence type="ECO:0000256" key="10">
    <source>
        <dbReference type="ARBA" id="ARBA00023136"/>
    </source>
</evidence>
<organism evidence="13 14">
    <name type="scientific">Cryobacterium lactosi</name>
    <dbReference type="NCBI Taxonomy" id="1259202"/>
    <lineage>
        <taxon>Bacteria</taxon>
        <taxon>Bacillati</taxon>
        <taxon>Actinomycetota</taxon>
        <taxon>Actinomycetes</taxon>
        <taxon>Micrococcales</taxon>
        <taxon>Microbacteriaceae</taxon>
        <taxon>Cryobacterium</taxon>
    </lineage>
</organism>
<dbReference type="GO" id="GO:0000155">
    <property type="term" value="F:phosphorelay sensor kinase activity"/>
    <property type="evidence" value="ECO:0007669"/>
    <property type="project" value="InterPro"/>
</dbReference>
<evidence type="ECO:0000313" key="14">
    <source>
        <dbReference type="Proteomes" id="UP000298468"/>
    </source>
</evidence>
<dbReference type="InterPro" id="IPR003661">
    <property type="entry name" value="HisK_dim/P_dom"/>
</dbReference>
<sequence>MSTVEPDAIALGRGPAPWTLRRRLVVGIAGVVAAVLLGTGLLSIVVLSTSTNTVADTQLTASLSALSRSVDKYRGSPTVGGREHVHEHGGGTVKTFVDFVGHGRGTVIAVVAAERVADSALFSDTGAVPLTTEVTRAIELMAADPDFTEANRSLDLGELGTYRVATVVNDGELLVAGVPLEAAEMALLRQGLGIAIFAVLALAGTVVGTILVVRLALRPLARVVDTAVEVTALPLDVGDYGISTRVAAADTDPRTEAGKVGEALNQLLDHVDTALTVRAATDRRMRRFVTDASHELRTPLAAIQGYAELTRQDSAELPEVTEYSLARIESEARRMSSLVSDLLLLARLDEGQDLHVEDVDLADLLLTAVNDARASAPAHTWLAAVPDTAVVVRGDRERLHQLVANLLSNARVHTPPASTVTARLRVGAPGMPLQLSVQDDGPGISDALLPVIFERFARGDASRAQGSGGTPSTGLGLAIALSIAEAHGGTIRAYSTPSGTIPTGTTFTVTLPTPAPSSPPSREL</sequence>
<dbReference type="SUPFAM" id="SSF55874">
    <property type="entry name" value="ATPase domain of HSP90 chaperone/DNA topoisomerase II/histidine kinase"/>
    <property type="match status" value="1"/>
</dbReference>
<keyword evidence="5" id="KW-0808">Transferase</keyword>
<keyword evidence="7 13" id="KW-0418">Kinase</keyword>
<evidence type="ECO:0000256" key="7">
    <source>
        <dbReference type="ARBA" id="ARBA00022777"/>
    </source>
</evidence>
<dbReference type="InterPro" id="IPR036890">
    <property type="entry name" value="HATPase_C_sf"/>
</dbReference>
<feature type="transmembrane region" description="Helical" evidence="11">
    <location>
        <begin position="24"/>
        <end position="47"/>
    </location>
</feature>
<dbReference type="Pfam" id="PF02518">
    <property type="entry name" value="HATPase_c"/>
    <property type="match status" value="1"/>
</dbReference>
<dbReference type="SUPFAM" id="SSF47384">
    <property type="entry name" value="Homodimeric domain of signal transducing histidine kinase"/>
    <property type="match status" value="1"/>
</dbReference>
<evidence type="ECO:0000313" key="13">
    <source>
        <dbReference type="EMBL" id="TFD93343.1"/>
    </source>
</evidence>
<dbReference type="InterPro" id="IPR003594">
    <property type="entry name" value="HATPase_dom"/>
</dbReference>
<dbReference type="EC" id="2.7.13.3" evidence="3"/>
<keyword evidence="10 11" id="KW-0472">Membrane</keyword>
<dbReference type="FunFam" id="1.10.287.130:FF:000001">
    <property type="entry name" value="Two-component sensor histidine kinase"/>
    <property type="match status" value="1"/>
</dbReference>
<dbReference type="CDD" id="cd00075">
    <property type="entry name" value="HATPase"/>
    <property type="match status" value="1"/>
</dbReference>
<keyword evidence="9" id="KW-0902">Two-component regulatory system</keyword>
<protein>
    <recommendedName>
        <fullName evidence="3">histidine kinase</fullName>
        <ecNumber evidence="3">2.7.13.3</ecNumber>
    </recommendedName>
</protein>
<evidence type="ECO:0000256" key="8">
    <source>
        <dbReference type="ARBA" id="ARBA00022989"/>
    </source>
</evidence>
<dbReference type="InterPro" id="IPR004358">
    <property type="entry name" value="Sig_transdc_His_kin-like_C"/>
</dbReference>
<dbReference type="PROSITE" id="PS50109">
    <property type="entry name" value="HIS_KIN"/>
    <property type="match status" value="1"/>
</dbReference>
<evidence type="ECO:0000259" key="12">
    <source>
        <dbReference type="PROSITE" id="PS50109"/>
    </source>
</evidence>
<keyword evidence="6 11" id="KW-0812">Transmembrane</keyword>
<keyword evidence="4" id="KW-0597">Phosphoprotein</keyword>
<dbReference type="GO" id="GO:0005886">
    <property type="term" value="C:plasma membrane"/>
    <property type="evidence" value="ECO:0007669"/>
    <property type="project" value="UniProtKB-SubCell"/>
</dbReference>
<dbReference type="PANTHER" id="PTHR45436">
    <property type="entry name" value="SENSOR HISTIDINE KINASE YKOH"/>
    <property type="match status" value="1"/>
</dbReference>
<dbReference type="Proteomes" id="UP000298468">
    <property type="component" value="Unassembled WGS sequence"/>
</dbReference>
<dbReference type="AlphaFoldDB" id="A0A4V3IXU5"/>
<dbReference type="Pfam" id="PF00512">
    <property type="entry name" value="HisKA"/>
    <property type="match status" value="1"/>
</dbReference>
<feature type="transmembrane region" description="Helical" evidence="11">
    <location>
        <begin position="194"/>
        <end position="217"/>
    </location>
</feature>
<dbReference type="PRINTS" id="PR00344">
    <property type="entry name" value="BCTRLSENSOR"/>
</dbReference>
<keyword evidence="8 11" id="KW-1133">Transmembrane helix</keyword>
<evidence type="ECO:0000256" key="6">
    <source>
        <dbReference type="ARBA" id="ARBA00022692"/>
    </source>
</evidence>
<evidence type="ECO:0000256" key="9">
    <source>
        <dbReference type="ARBA" id="ARBA00023012"/>
    </source>
</evidence>
<proteinExistence type="predicted"/>
<name>A0A4V3IXU5_9MICO</name>
<dbReference type="PANTHER" id="PTHR45436:SF5">
    <property type="entry name" value="SENSOR HISTIDINE KINASE TRCS"/>
    <property type="match status" value="1"/>
</dbReference>
<dbReference type="Gene3D" id="3.30.565.10">
    <property type="entry name" value="Histidine kinase-like ATPase, C-terminal domain"/>
    <property type="match status" value="1"/>
</dbReference>
<evidence type="ECO:0000256" key="2">
    <source>
        <dbReference type="ARBA" id="ARBA00004236"/>
    </source>
</evidence>
<accession>A0A4V3IXU5</accession>